<dbReference type="InterPro" id="IPR036890">
    <property type="entry name" value="HATPase_C_sf"/>
</dbReference>
<evidence type="ECO:0000313" key="15">
    <source>
        <dbReference type="Proteomes" id="UP000062645"/>
    </source>
</evidence>
<dbReference type="PANTHER" id="PTHR43547">
    <property type="entry name" value="TWO-COMPONENT HISTIDINE KINASE"/>
    <property type="match status" value="1"/>
</dbReference>
<dbReference type="STRING" id="224013.ACX27_03605"/>
<dbReference type="CDD" id="cd00156">
    <property type="entry name" value="REC"/>
    <property type="match status" value="1"/>
</dbReference>
<dbReference type="InterPro" id="IPR001789">
    <property type="entry name" value="Sig_transdc_resp-reg_receiver"/>
</dbReference>
<gene>
    <name evidence="14" type="ORF">ACX27_03605</name>
</gene>
<keyword evidence="5 14" id="KW-0418">Kinase</keyword>
<dbReference type="InterPro" id="IPR003594">
    <property type="entry name" value="HATPase_dom"/>
</dbReference>
<evidence type="ECO:0000256" key="5">
    <source>
        <dbReference type="ARBA" id="ARBA00022777"/>
    </source>
</evidence>
<reference evidence="14 15" key="2">
    <citation type="journal article" date="2016" name="Genome Announc.">
        <title>Draft Genome Sequence of the N2-Fixing Cyanobacterium Nostoc piscinale CENA21, Isolated from the Brazilian Amazon Floodplain.</title>
        <authorList>
            <person name="Leao T."/>
            <person name="Guimaraes P.I."/>
            <person name="de Melo A.G."/>
            <person name="Ramos R.T."/>
            <person name="Leao P.N."/>
            <person name="Silva A."/>
            <person name="Fiore M.F."/>
            <person name="Schneider M.P."/>
        </authorList>
    </citation>
    <scope>NUCLEOTIDE SEQUENCE [LARGE SCALE GENOMIC DNA]</scope>
    <source>
        <strain evidence="14 15">CENA21</strain>
    </source>
</reference>
<dbReference type="Pfam" id="PF02518">
    <property type="entry name" value="HATPase_c"/>
    <property type="match status" value="1"/>
</dbReference>
<dbReference type="PROSITE" id="PS50113">
    <property type="entry name" value="PAC"/>
    <property type="match status" value="1"/>
</dbReference>
<evidence type="ECO:0000259" key="12">
    <source>
        <dbReference type="PROSITE" id="PS50112"/>
    </source>
</evidence>
<dbReference type="SUPFAM" id="SSF52172">
    <property type="entry name" value="CheY-like"/>
    <property type="match status" value="2"/>
</dbReference>
<dbReference type="InterPro" id="IPR005467">
    <property type="entry name" value="His_kinase_dom"/>
</dbReference>
<accession>A0A0M4SNZ1</accession>
<feature type="domain" description="PAS" evidence="12">
    <location>
        <begin position="255"/>
        <end position="297"/>
    </location>
</feature>
<dbReference type="Proteomes" id="UP000062645">
    <property type="component" value="Chromosome"/>
</dbReference>
<comment type="similarity">
    <text evidence="2">In the N-terminal section; belongs to the phytochrome family.</text>
</comment>
<dbReference type="EC" id="2.7.13.3" evidence="3"/>
<dbReference type="Gene3D" id="3.30.450.20">
    <property type="entry name" value="PAS domain"/>
    <property type="match status" value="2"/>
</dbReference>
<dbReference type="GO" id="GO:0006355">
    <property type="term" value="P:regulation of DNA-templated transcription"/>
    <property type="evidence" value="ECO:0007669"/>
    <property type="project" value="InterPro"/>
</dbReference>
<keyword evidence="9" id="KW-0175">Coiled coil</keyword>
<dbReference type="SMART" id="SM00448">
    <property type="entry name" value="REC"/>
    <property type="match status" value="2"/>
</dbReference>
<feature type="domain" description="PAS" evidence="12">
    <location>
        <begin position="132"/>
        <end position="204"/>
    </location>
</feature>
<proteinExistence type="inferred from homology"/>
<feature type="domain" description="Histidine kinase" evidence="10">
    <location>
        <begin position="404"/>
        <end position="622"/>
    </location>
</feature>
<dbReference type="SUPFAM" id="SSF55785">
    <property type="entry name" value="PYP-like sensor domain (PAS domain)"/>
    <property type="match status" value="2"/>
</dbReference>
<dbReference type="Gene3D" id="1.10.287.130">
    <property type="match status" value="1"/>
</dbReference>
<evidence type="ECO:0000256" key="1">
    <source>
        <dbReference type="ARBA" id="ARBA00000085"/>
    </source>
</evidence>
<evidence type="ECO:0000256" key="4">
    <source>
        <dbReference type="ARBA" id="ARBA00022553"/>
    </source>
</evidence>
<dbReference type="RefSeq" id="WP_062288549.1">
    <property type="nucleotide sequence ID" value="NZ_CP012036.1"/>
</dbReference>
<dbReference type="PROSITE" id="PS50109">
    <property type="entry name" value="HIS_KIN"/>
    <property type="match status" value="1"/>
</dbReference>
<dbReference type="PATRIC" id="fig|224013.5.peg.872"/>
<feature type="coiled-coil region" evidence="9">
    <location>
        <begin position="364"/>
        <end position="397"/>
    </location>
</feature>
<dbReference type="NCBIfam" id="TIGR00229">
    <property type="entry name" value="sensory_box"/>
    <property type="match status" value="2"/>
</dbReference>
<dbReference type="CDD" id="cd16922">
    <property type="entry name" value="HATPase_EvgS-ArcB-TorS-like"/>
    <property type="match status" value="1"/>
</dbReference>
<dbReference type="CDD" id="cd17580">
    <property type="entry name" value="REC_2_DhkD-like"/>
    <property type="match status" value="1"/>
</dbReference>
<dbReference type="InterPro" id="IPR000700">
    <property type="entry name" value="PAS-assoc_C"/>
</dbReference>
<dbReference type="SMART" id="SM00091">
    <property type="entry name" value="PAS"/>
    <property type="match status" value="2"/>
</dbReference>
<dbReference type="CDD" id="cd00082">
    <property type="entry name" value="HisKA"/>
    <property type="match status" value="1"/>
</dbReference>
<dbReference type="PROSITE" id="PS50110">
    <property type="entry name" value="RESPONSE_REGULATORY"/>
    <property type="match status" value="2"/>
</dbReference>
<dbReference type="SUPFAM" id="SSF47384">
    <property type="entry name" value="Homodimeric domain of signal transducing histidine kinase"/>
    <property type="match status" value="1"/>
</dbReference>
<evidence type="ECO:0000313" key="14">
    <source>
        <dbReference type="EMBL" id="ALF52140.1"/>
    </source>
</evidence>
<evidence type="ECO:0000256" key="2">
    <source>
        <dbReference type="ARBA" id="ARBA00006402"/>
    </source>
</evidence>
<dbReference type="Pfam" id="PF00512">
    <property type="entry name" value="HisKA"/>
    <property type="match status" value="1"/>
</dbReference>
<evidence type="ECO:0000259" key="11">
    <source>
        <dbReference type="PROSITE" id="PS50110"/>
    </source>
</evidence>
<feature type="modified residue" description="4-aspartylphosphate" evidence="8">
    <location>
        <position position="54"/>
    </location>
</feature>
<keyword evidence="4 8" id="KW-0597">Phosphoprotein</keyword>
<dbReference type="SMART" id="SM00388">
    <property type="entry name" value="HisKA"/>
    <property type="match status" value="1"/>
</dbReference>
<evidence type="ECO:0000256" key="7">
    <source>
        <dbReference type="ARBA" id="ARBA00074306"/>
    </source>
</evidence>
<keyword evidence="15" id="KW-1185">Reference proteome</keyword>
<reference evidence="15" key="1">
    <citation type="submission" date="2015-07" db="EMBL/GenBank/DDBJ databases">
        <title>Genome Of Nitrogen-Fixing Cyanobacterium Nostoc piscinale CENA21 From Solimoes/Amazon River Floodplain Sediments And Comparative Genomics To Uncover Biosynthetic Natural Products Potential.</title>
        <authorList>
            <person name="Leao T.F."/>
            <person name="Leao P.N."/>
            <person name="Guimaraes P.I."/>
            <person name="de Melo A.G.C."/>
            <person name="Ramos R.T.J."/>
            <person name="Silva A."/>
            <person name="Fiore M.F."/>
            <person name="Schneider M.P.C."/>
        </authorList>
    </citation>
    <scope>NUCLEOTIDE SEQUENCE [LARGE SCALE GENOMIC DNA]</scope>
    <source>
        <strain evidence="15">CENA21</strain>
    </source>
</reference>
<protein>
    <recommendedName>
        <fullName evidence="7">Circadian input-output histidine kinase CikA</fullName>
        <ecNumber evidence="3">2.7.13.3</ecNumber>
    </recommendedName>
</protein>
<keyword evidence="6" id="KW-0902">Two-component regulatory system</keyword>
<dbReference type="SUPFAM" id="SSF55874">
    <property type="entry name" value="ATPase domain of HSP90 chaperone/DNA topoisomerase II/histidine kinase"/>
    <property type="match status" value="1"/>
</dbReference>
<evidence type="ECO:0000256" key="3">
    <source>
        <dbReference type="ARBA" id="ARBA00012438"/>
    </source>
</evidence>
<feature type="domain" description="Response regulatory" evidence="11">
    <location>
        <begin position="644"/>
        <end position="762"/>
    </location>
</feature>
<dbReference type="OrthoDB" id="516853at2"/>
<feature type="domain" description="Response regulatory" evidence="11">
    <location>
        <begin position="3"/>
        <end position="119"/>
    </location>
</feature>
<dbReference type="InterPro" id="IPR000014">
    <property type="entry name" value="PAS"/>
</dbReference>
<evidence type="ECO:0000256" key="9">
    <source>
        <dbReference type="SAM" id="Coils"/>
    </source>
</evidence>
<feature type="domain" description="PAC" evidence="13">
    <location>
        <begin position="204"/>
        <end position="254"/>
    </location>
</feature>
<dbReference type="SMART" id="SM00387">
    <property type="entry name" value="HATPase_c"/>
    <property type="match status" value="1"/>
</dbReference>
<dbReference type="PROSITE" id="PS50112">
    <property type="entry name" value="PAS"/>
    <property type="match status" value="2"/>
</dbReference>
<dbReference type="InterPro" id="IPR004358">
    <property type="entry name" value="Sig_transdc_His_kin-like_C"/>
</dbReference>
<dbReference type="InterPro" id="IPR035965">
    <property type="entry name" value="PAS-like_dom_sf"/>
</dbReference>
<name>A0A0M4SNZ1_9NOSO</name>
<dbReference type="FunFam" id="3.30.565.10:FF:000010">
    <property type="entry name" value="Sensor histidine kinase RcsC"/>
    <property type="match status" value="1"/>
</dbReference>
<dbReference type="CDD" id="cd00130">
    <property type="entry name" value="PAS"/>
    <property type="match status" value="2"/>
</dbReference>
<evidence type="ECO:0000259" key="13">
    <source>
        <dbReference type="PROSITE" id="PS50113"/>
    </source>
</evidence>
<dbReference type="Pfam" id="PF00989">
    <property type="entry name" value="PAS"/>
    <property type="match status" value="1"/>
</dbReference>
<sequence length="764" mass="85356">MLRILLIDDNPHDRLLAIHALEREFADLQFQQVTRPQELEQALLHGGFDLVITDYELRWSDGITVLREIKTRYPEIPVVMFTNSGSQEIAVEAMKSGLDDYVIKSPTNYMRLPVAVRLALKQATTQRQMQGLETRFQTLLNQLKVGVYRITTEGIILEANAAFLQLLGLDSLTEIPVNETLEPYFSSEDYARLLQQLRTNGDGRERELLLHRIDGSEIWVRISQTFTTNGNTTIIDGIIEDITERKYAQKALQESEARFRWIFESNVIGICFWDINGNITAANDAYLQLVGYTHANLETGDLRWTEISCSDYNEQDLRIIEELKQGGISTPVEKYYIHKAGYRVPILIGCAFREGSQTDGFAFVVDLTERKQAEQEREQLLRREQTARQQAEAANRIKDEFLAILSHELRSPLNPILGWSKLLNSHKLTEAKRAEALATIERNAKLQAQLIEDLLDISQILRGKLSLNIAAVDLSSVIAAALETVQLAAQAKDIQIQTTLSPNVGAVLGDTVRLQQVVWNLLSNAVKFTSAGGRVEVRLEQVGRQAQIQVIDTGQGINPDFLPYVFDYFRQADSQTTRRFGGLGLGLAIVKHLVELHGGAVWAASPGEGQGAIFTVRIPLIKNQTQLPQSTEQSDIYQELTGIRILVVDDEVDSREVVAFMLKECGAEVIAVASATEALSAFNQLRPDVVVFDIGMPDVDGYTLMRQIRSLPTEKGGQVPAIALTAYAGELNKEQALLAGFQIHSSKPVEPNELVRLITQLVKS</sequence>
<dbReference type="EMBL" id="CP012036">
    <property type="protein sequence ID" value="ALF52140.1"/>
    <property type="molecule type" value="Genomic_DNA"/>
</dbReference>
<dbReference type="Gene3D" id="3.30.565.10">
    <property type="entry name" value="Histidine kinase-like ATPase, C-terminal domain"/>
    <property type="match status" value="1"/>
</dbReference>
<dbReference type="AlphaFoldDB" id="A0A0M4SNZ1"/>
<dbReference type="PANTHER" id="PTHR43547:SF2">
    <property type="entry name" value="HYBRID SIGNAL TRANSDUCTION HISTIDINE KINASE C"/>
    <property type="match status" value="1"/>
</dbReference>
<dbReference type="InterPro" id="IPR013767">
    <property type="entry name" value="PAS_fold"/>
</dbReference>
<organism evidence="14 15">
    <name type="scientific">Nostoc piscinale CENA21</name>
    <dbReference type="NCBI Taxonomy" id="224013"/>
    <lineage>
        <taxon>Bacteria</taxon>
        <taxon>Bacillati</taxon>
        <taxon>Cyanobacteriota</taxon>
        <taxon>Cyanophyceae</taxon>
        <taxon>Nostocales</taxon>
        <taxon>Nostocaceae</taxon>
        <taxon>Nostoc</taxon>
    </lineage>
</organism>
<dbReference type="Gene3D" id="3.40.50.2300">
    <property type="match status" value="2"/>
</dbReference>
<dbReference type="InterPro" id="IPR003661">
    <property type="entry name" value="HisK_dim/P_dom"/>
</dbReference>
<dbReference type="PRINTS" id="PR00344">
    <property type="entry name" value="BCTRLSENSOR"/>
</dbReference>
<dbReference type="GO" id="GO:0000155">
    <property type="term" value="F:phosphorelay sensor kinase activity"/>
    <property type="evidence" value="ECO:0007669"/>
    <property type="project" value="InterPro"/>
</dbReference>
<evidence type="ECO:0000256" key="6">
    <source>
        <dbReference type="ARBA" id="ARBA00023012"/>
    </source>
</evidence>
<comment type="catalytic activity">
    <reaction evidence="1">
        <text>ATP + protein L-histidine = ADP + protein N-phospho-L-histidine.</text>
        <dbReference type="EC" id="2.7.13.3"/>
    </reaction>
</comment>
<dbReference type="InterPro" id="IPR036097">
    <property type="entry name" value="HisK_dim/P_sf"/>
</dbReference>
<evidence type="ECO:0000256" key="8">
    <source>
        <dbReference type="PROSITE-ProRule" id="PRU00169"/>
    </source>
</evidence>
<dbReference type="Pfam" id="PF13426">
    <property type="entry name" value="PAS_9"/>
    <property type="match status" value="1"/>
</dbReference>
<dbReference type="InterPro" id="IPR011006">
    <property type="entry name" value="CheY-like_superfamily"/>
</dbReference>
<evidence type="ECO:0000259" key="10">
    <source>
        <dbReference type="PROSITE" id="PS50109"/>
    </source>
</evidence>
<dbReference type="Pfam" id="PF00072">
    <property type="entry name" value="Response_reg"/>
    <property type="match status" value="2"/>
</dbReference>
<feature type="modified residue" description="4-aspartylphosphate" evidence="8">
    <location>
        <position position="693"/>
    </location>
</feature>
<dbReference type="KEGG" id="npz:ACX27_03605"/>
<keyword evidence="5 14" id="KW-0808">Transferase</keyword>